<comment type="caution">
    <text evidence="1">The sequence shown here is derived from an EMBL/GenBank/DDBJ whole genome shotgun (WGS) entry which is preliminary data.</text>
</comment>
<evidence type="ECO:0000313" key="1">
    <source>
        <dbReference type="EMBL" id="GAG67424.1"/>
    </source>
</evidence>
<dbReference type="EMBL" id="BART01001358">
    <property type="protein sequence ID" value="GAG67424.1"/>
    <property type="molecule type" value="Genomic_DNA"/>
</dbReference>
<sequence length="123" mass="13592">MFGIVVEAPDYVLQADTPFPATVSMLDDAQAQLRAICPIDGATIYLHIQSDDALGDWSHIYFQTSEYSGQPFTTTSWTALDGTGHVSFILDIAPAQDFLQFYLDMRITLQGTYAFTAWLDTAA</sequence>
<reference evidence="1" key="1">
    <citation type="journal article" date="2014" name="Front. Microbiol.">
        <title>High frequency of phylogenetically diverse reductive dehalogenase-homologous genes in deep subseafloor sedimentary metagenomes.</title>
        <authorList>
            <person name="Kawai M."/>
            <person name="Futagami T."/>
            <person name="Toyoda A."/>
            <person name="Takaki Y."/>
            <person name="Nishi S."/>
            <person name="Hori S."/>
            <person name="Arai W."/>
            <person name="Tsubouchi T."/>
            <person name="Morono Y."/>
            <person name="Uchiyama I."/>
            <person name="Ito T."/>
            <person name="Fujiyama A."/>
            <person name="Inagaki F."/>
            <person name="Takami H."/>
        </authorList>
    </citation>
    <scope>NUCLEOTIDE SEQUENCE</scope>
    <source>
        <strain evidence="1">Expedition CK06-06</strain>
    </source>
</reference>
<accession>X0ZDP7</accession>
<name>X0ZDP7_9ZZZZ</name>
<dbReference type="AlphaFoldDB" id="X0ZDP7"/>
<proteinExistence type="predicted"/>
<organism evidence="1">
    <name type="scientific">marine sediment metagenome</name>
    <dbReference type="NCBI Taxonomy" id="412755"/>
    <lineage>
        <taxon>unclassified sequences</taxon>
        <taxon>metagenomes</taxon>
        <taxon>ecological metagenomes</taxon>
    </lineage>
</organism>
<protein>
    <submittedName>
        <fullName evidence="1">Uncharacterized protein</fullName>
    </submittedName>
</protein>
<gene>
    <name evidence="1" type="ORF">S01H4_04893</name>
</gene>